<dbReference type="PANTHER" id="PTHR30097">
    <property type="entry name" value="CATION EFFLUX SYSTEM PROTEIN CUSB"/>
    <property type="match status" value="1"/>
</dbReference>
<evidence type="ECO:0000313" key="5">
    <source>
        <dbReference type="Proteomes" id="UP001348817"/>
    </source>
</evidence>
<proteinExistence type="predicted"/>
<protein>
    <submittedName>
        <fullName evidence="4">Hemolysin D</fullName>
    </submittedName>
</protein>
<name>A0AAU9D5V4_9BACT</name>
<dbReference type="Gene3D" id="1.10.287.470">
    <property type="entry name" value="Helix hairpin bin"/>
    <property type="match status" value="1"/>
</dbReference>
<gene>
    <name evidence="4" type="ORF">FUAX_51740</name>
</gene>
<dbReference type="RefSeq" id="WP_338396040.1">
    <property type="nucleotide sequence ID" value="NZ_AP025320.1"/>
</dbReference>
<dbReference type="SUPFAM" id="SSF111369">
    <property type="entry name" value="HlyD-like secretion proteins"/>
    <property type="match status" value="1"/>
</dbReference>
<keyword evidence="2" id="KW-0732">Signal</keyword>
<feature type="domain" description="CzcB-like barrel-sandwich hybrid" evidence="3">
    <location>
        <begin position="85"/>
        <end position="230"/>
    </location>
</feature>
<dbReference type="GO" id="GO:0060003">
    <property type="term" value="P:copper ion export"/>
    <property type="evidence" value="ECO:0007669"/>
    <property type="project" value="TreeGrafter"/>
</dbReference>
<dbReference type="GO" id="GO:0015679">
    <property type="term" value="P:plasma membrane copper ion transport"/>
    <property type="evidence" value="ECO:0007669"/>
    <property type="project" value="TreeGrafter"/>
</dbReference>
<sequence length="392" mass="42696">MKFSIKYRLLVSVLALSGAIACQNSSSEGQDTSGMAELPLEQTPVNFNAEQYNLAGLKSGKVTEREISAPVKLNGRVSVSPEGEALVSAPFGGYLRSPGRLAGQAVRKGEVLAVLENPEFVTMQEEYLESRSRTRFLKAEFERQSALREADVNAEKTYQRVVSEYETSKARTAGLEKKIRMAGIDLKSVRRGDISSTGRVYSPIAGFISESKVKRGAYVKAEDVLFAVVDKEKRQLSLRAFESDLPGLEEGQSIRFSLARGGRKQYGGTVMLIGKVAGEDKTVPVYASLGEESSGKVLPGMNVKANVATATARRLTVPDEAIVQLDNKDYLVEQKREGQGYVFRLRAVNPGISQDGYTAVSISRNFDVANTVILTDNAYAVLSALRNSAEEE</sequence>
<geneLocation type="plasmid" evidence="4 5">
    <name>pFA6</name>
</geneLocation>
<dbReference type="PANTHER" id="PTHR30097:SF4">
    <property type="entry name" value="SLR6042 PROTEIN"/>
    <property type="match status" value="1"/>
</dbReference>
<dbReference type="EMBL" id="AP025320">
    <property type="protein sequence ID" value="BDD12742.1"/>
    <property type="molecule type" value="Genomic_DNA"/>
</dbReference>
<dbReference type="GO" id="GO:0030313">
    <property type="term" value="C:cell envelope"/>
    <property type="evidence" value="ECO:0007669"/>
    <property type="project" value="TreeGrafter"/>
</dbReference>
<dbReference type="Gene3D" id="2.40.30.170">
    <property type="match status" value="1"/>
</dbReference>
<dbReference type="KEGG" id="fax:FUAX_51740"/>
<organism evidence="4 5">
    <name type="scientific">Fulvitalea axinellae</name>
    <dbReference type="NCBI Taxonomy" id="1182444"/>
    <lineage>
        <taxon>Bacteria</taxon>
        <taxon>Pseudomonadati</taxon>
        <taxon>Bacteroidota</taxon>
        <taxon>Cytophagia</taxon>
        <taxon>Cytophagales</taxon>
        <taxon>Persicobacteraceae</taxon>
        <taxon>Fulvitalea</taxon>
    </lineage>
</organism>
<evidence type="ECO:0000256" key="2">
    <source>
        <dbReference type="SAM" id="SignalP"/>
    </source>
</evidence>
<reference evidence="4 5" key="1">
    <citation type="submission" date="2021-12" db="EMBL/GenBank/DDBJ databases">
        <title>Genome sequencing of bacteria with rrn-lacking chromosome and rrn-plasmid.</title>
        <authorList>
            <person name="Anda M."/>
            <person name="Iwasaki W."/>
        </authorList>
    </citation>
    <scope>NUCLEOTIDE SEQUENCE [LARGE SCALE GENOMIC DNA]</scope>
    <source>
        <strain evidence="4 5">DSM 100852</strain>
        <plasmid evidence="4 5">pFA6</plasmid>
    </source>
</reference>
<dbReference type="Gene3D" id="2.40.50.100">
    <property type="match status" value="1"/>
</dbReference>
<evidence type="ECO:0000313" key="4">
    <source>
        <dbReference type="EMBL" id="BDD12742.1"/>
    </source>
</evidence>
<accession>A0AAU9D5V4</accession>
<evidence type="ECO:0000259" key="3">
    <source>
        <dbReference type="Pfam" id="PF25973"/>
    </source>
</evidence>
<dbReference type="Proteomes" id="UP001348817">
    <property type="component" value="Plasmid pFA6"/>
</dbReference>
<keyword evidence="5" id="KW-1185">Reference proteome</keyword>
<keyword evidence="1" id="KW-0813">Transport</keyword>
<dbReference type="AlphaFoldDB" id="A0AAU9D5V4"/>
<dbReference type="InterPro" id="IPR051909">
    <property type="entry name" value="MFP_Cation_Efflux"/>
</dbReference>
<feature type="signal peptide" evidence="2">
    <location>
        <begin position="1"/>
        <end position="21"/>
    </location>
</feature>
<dbReference type="Pfam" id="PF25973">
    <property type="entry name" value="BSH_CzcB"/>
    <property type="match status" value="1"/>
</dbReference>
<dbReference type="InterPro" id="IPR058647">
    <property type="entry name" value="BSH_CzcB-like"/>
</dbReference>
<keyword evidence="4" id="KW-0614">Plasmid</keyword>
<dbReference type="PROSITE" id="PS51257">
    <property type="entry name" value="PROKAR_LIPOPROTEIN"/>
    <property type="match status" value="1"/>
</dbReference>
<feature type="chain" id="PRO_5043661553" evidence="2">
    <location>
        <begin position="22"/>
        <end position="392"/>
    </location>
</feature>
<evidence type="ECO:0000256" key="1">
    <source>
        <dbReference type="ARBA" id="ARBA00022448"/>
    </source>
</evidence>